<dbReference type="InterPro" id="IPR002818">
    <property type="entry name" value="DJ-1/PfpI"/>
</dbReference>
<comment type="caution">
    <text evidence="2">The sequence shown here is derived from an EMBL/GenBank/DDBJ whole genome shotgun (WGS) entry which is preliminary data.</text>
</comment>
<dbReference type="CDD" id="cd03139">
    <property type="entry name" value="GATase1_PfpI_2"/>
    <property type="match status" value="1"/>
</dbReference>
<name>A0A841RPH3_9BACI</name>
<gene>
    <name evidence="2" type="ORF">GGQ92_003280</name>
</gene>
<dbReference type="AlphaFoldDB" id="A0A841RPH3"/>
<feature type="domain" description="DJ-1/PfpI" evidence="1">
    <location>
        <begin position="7"/>
        <end position="177"/>
    </location>
</feature>
<dbReference type="PANTHER" id="PTHR43130">
    <property type="entry name" value="ARAC-FAMILY TRANSCRIPTIONAL REGULATOR"/>
    <property type="match status" value="1"/>
</dbReference>
<dbReference type="InterPro" id="IPR052158">
    <property type="entry name" value="INH-QAR"/>
</dbReference>
<dbReference type="Pfam" id="PF01965">
    <property type="entry name" value="DJ-1_PfpI"/>
    <property type="match status" value="1"/>
</dbReference>
<accession>A0A841RPH3</accession>
<evidence type="ECO:0000259" key="1">
    <source>
        <dbReference type="Pfam" id="PF01965"/>
    </source>
</evidence>
<dbReference type="Proteomes" id="UP000572212">
    <property type="component" value="Unassembled WGS sequence"/>
</dbReference>
<dbReference type="SUPFAM" id="SSF52317">
    <property type="entry name" value="Class I glutamine amidotransferase-like"/>
    <property type="match status" value="1"/>
</dbReference>
<dbReference type="PANTHER" id="PTHR43130:SF14">
    <property type="entry name" value="DJ-1_PFPI DOMAIN-CONTAINING PROTEIN"/>
    <property type="match status" value="1"/>
</dbReference>
<sequence length="198" mass="21934">MKKQWTVGILLFDEVEVLDFAGPFEVFSITTYEDFSTKAFDVSTISETGEIIFARNGLKVQPDYSFENAPAFDIVVVPGGPGVREAQIDNPTVIEWIANQMNEEIITTSICTGAFLLAKAGVLNGKVATTHWMSYDRFEESFPEITLRRNVKFVDQGNILTSGGVSAGINMSLYIVQRLLGENIASNLARGIEFDMKF</sequence>
<dbReference type="GO" id="GO:0006355">
    <property type="term" value="P:regulation of DNA-templated transcription"/>
    <property type="evidence" value="ECO:0007669"/>
    <property type="project" value="TreeGrafter"/>
</dbReference>
<proteinExistence type="predicted"/>
<dbReference type="Gene3D" id="3.40.50.880">
    <property type="match status" value="1"/>
</dbReference>
<keyword evidence="3" id="KW-1185">Reference proteome</keyword>
<dbReference type="InterPro" id="IPR029062">
    <property type="entry name" value="Class_I_gatase-like"/>
</dbReference>
<protein>
    <submittedName>
        <fullName evidence="2">Transcriptional regulator GlxA family with amidase domain</fullName>
    </submittedName>
</protein>
<evidence type="ECO:0000313" key="2">
    <source>
        <dbReference type="EMBL" id="MBB6514429.1"/>
    </source>
</evidence>
<evidence type="ECO:0000313" key="3">
    <source>
        <dbReference type="Proteomes" id="UP000572212"/>
    </source>
</evidence>
<reference evidence="2 3" key="1">
    <citation type="submission" date="2020-08" db="EMBL/GenBank/DDBJ databases">
        <title>Genomic Encyclopedia of Type Strains, Phase IV (KMG-IV): sequencing the most valuable type-strain genomes for metagenomic binning, comparative biology and taxonomic classification.</title>
        <authorList>
            <person name="Goeker M."/>
        </authorList>
    </citation>
    <scope>NUCLEOTIDE SEQUENCE [LARGE SCALE GENOMIC DNA]</scope>
    <source>
        <strain evidence="2 3">DSM 11805</strain>
    </source>
</reference>
<dbReference type="EMBL" id="JACHON010000043">
    <property type="protein sequence ID" value="MBB6514429.1"/>
    <property type="molecule type" value="Genomic_DNA"/>
</dbReference>
<dbReference type="RefSeq" id="WP_184251314.1">
    <property type="nucleotide sequence ID" value="NZ_BAAACU010000063.1"/>
</dbReference>
<organism evidence="2 3">
    <name type="scientific">Gracilibacillus halotolerans</name>
    <dbReference type="NCBI Taxonomy" id="74386"/>
    <lineage>
        <taxon>Bacteria</taxon>
        <taxon>Bacillati</taxon>
        <taxon>Bacillota</taxon>
        <taxon>Bacilli</taxon>
        <taxon>Bacillales</taxon>
        <taxon>Bacillaceae</taxon>
        <taxon>Gracilibacillus</taxon>
    </lineage>
</organism>